<evidence type="ECO:0000259" key="1">
    <source>
        <dbReference type="Pfam" id="PF21886"/>
    </source>
</evidence>
<comment type="caution">
    <text evidence="2">The sequence shown here is derived from an EMBL/GenBank/DDBJ whole genome shotgun (WGS) entry which is preliminary data.</text>
</comment>
<sequence>MGPCRNRGPPLQGPGFKEVFKCIIGHIETMASACENCGESVFEVNAQEEQVCEACGTIIEDIHFGNEYNVFGSETKPRLITSNKKQNSAGLTYGMNILENLSKTYMLTSDQKNDASSLLKDIHSKKSFARKQDVGVLAGCCLIYILQKQHRFISLTDLCSKLQCPKKKAFKFSKIVKSYCSSDTADSSNCDGVNVSDEPSSLEPTIILESLINQLLSSFEHKKDELINKTTALVKLAYSCWIASGRSYEGVISAAAYLCWKSMHPRQSLALNKFCSDFSLPYSKAKPRVSDLKNMLLKLGKKVPYFYKNSVNEKNYLFHLSYILKNSEILRYDLLTKEFTEEEINKKEFAMYRKVLPTADNEAVQVVKEKDFNPDKCEDANISDAEISSYIRSKEEINCIKKLKEKFNVPDVK</sequence>
<evidence type="ECO:0000313" key="2">
    <source>
        <dbReference type="EMBL" id="GFY47722.1"/>
    </source>
</evidence>
<dbReference type="Pfam" id="PF21886">
    <property type="entry name" value="BRF2-like_C_cyclin_rpt"/>
    <property type="match status" value="1"/>
</dbReference>
<dbReference type="AlphaFoldDB" id="A0A8X6X641"/>
<dbReference type="EMBL" id="BMAV01006073">
    <property type="protein sequence ID" value="GFY47722.1"/>
    <property type="molecule type" value="Genomic_DNA"/>
</dbReference>
<feature type="domain" description="BRF2-like C-terminal" evidence="1">
    <location>
        <begin position="217"/>
        <end position="325"/>
    </location>
</feature>
<evidence type="ECO:0000313" key="3">
    <source>
        <dbReference type="Proteomes" id="UP000886998"/>
    </source>
</evidence>
<name>A0A8X6X641_9ARAC</name>
<dbReference type="InterPro" id="IPR054078">
    <property type="entry name" value="BRF2-like_C"/>
</dbReference>
<gene>
    <name evidence="2" type="primary">AVEN_102029_1</name>
    <name evidence="2" type="ORF">TNIN_71721</name>
</gene>
<dbReference type="OrthoDB" id="2121711at2759"/>
<reference evidence="2" key="1">
    <citation type="submission" date="2020-08" db="EMBL/GenBank/DDBJ databases">
        <title>Multicomponent nature underlies the extraordinary mechanical properties of spider dragline silk.</title>
        <authorList>
            <person name="Kono N."/>
            <person name="Nakamura H."/>
            <person name="Mori M."/>
            <person name="Yoshida Y."/>
            <person name="Ohtoshi R."/>
            <person name="Malay A.D."/>
            <person name="Moran D.A.P."/>
            <person name="Tomita M."/>
            <person name="Numata K."/>
            <person name="Arakawa K."/>
        </authorList>
    </citation>
    <scope>NUCLEOTIDE SEQUENCE</scope>
</reference>
<proteinExistence type="predicted"/>
<protein>
    <recommendedName>
        <fullName evidence="1">BRF2-like C-terminal domain-containing protein</fullName>
    </recommendedName>
</protein>
<keyword evidence="3" id="KW-1185">Reference proteome</keyword>
<dbReference type="Proteomes" id="UP000886998">
    <property type="component" value="Unassembled WGS sequence"/>
</dbReference>
<organism evidence="2 3">
    <name type="scientific">Trichonephila inaurata madagascariensis</name>
    <dbReference type="NCBI Taxonomy" id="2747483"/>
    <lineage>
        <taxon>Eukaryota</taxon>
        <taxon>Metazoa</taxon>
        <taxon>Ecdysozoa</taxon>
        <taxon>Arthropoda</taxon>
        <taxon>Chelicerata</taxon>
        <taxon>Arachnida</taxon>
        <taxon>Araneae</taxon>
        <taxon>Araneomorphae</taxon>
        <taxon>Entelegynae</taxon>
        <taxon>Araneoidea</taxon>
        <taxon>Nephilidae</taxon>
        <taxon>Trichonephila</taxon>
        <taxon>Trichonephila inaurata</taxon>
    </lineage>
</organism>
<accession>A0A8X6X641</accession>
<dbReference type="Gene3D" id="1.10.472.10">
    <property type="entry name" value="Cyclin-like"/>
    <property type="match status" value="1"/>
</dbReference>